<protein>
    <submittedName>
        <fullName evidence="1">Uncharacterized protein</fullName>
    </submittedName>
</protein>
<gene>
    <name evidence="1" type="ORF">RDB_LOCUS163897</name>
</gene>
<evidence type="ECO:0000313" key="2">
    <source>
        <dbReference type="Proteomes" id="UP000663843"/>
    </source>
</evidence>
<sequence>MSGSRRCLTHNNWGSCPRAKCLIPTSGLGTQCDLHYRRASPTLNSPSRAILMPDNNLLPFFAVEHNNRRISIQRTTNYDQTIKFIFKVFPELSNILKGTQRKRFATRSTRKHPYTLPKLPEVHELHTARWSAKPIPVMEPPGVSGARMGACECSG</sequence>
<evidence type="ECO:0000313" key="1">
    <source>
        <dbReference type="EMBL" id="CAE6519806.1"/>
    </source>
</evidence>
<name>A0A8H3DC13_9AGAM</name>
<dbReference type="AlphaFoldDB" id="A0A8H3DC13"/>
<comment type="caution">
    <text evidence="1">The sequence shown here is derived from an EMBL/GenBank/DDBJ whole genome shotgun (WGS) entry which is preliminary data.</text>
</comment>
<organism evidence="1 2">
    <name type="scientific">Rhizoctonia solani</name>
    <dbReference type="NCBI Taxonomy" id="456999"/>
    <lineage>
        <taxon>Eukaryota</taxon>
        <taxon>Fungi</taxon>
        <taxon>Dikarya</taxon>
        <taxon>Basidiomycota</taxon>
        <taxon>Agaricomycotina</taxon>
        <taxon>Agaricomycetes</taxon>
        <taxon>Cantharellales</taxon>
        <taxon>Ceratobasidiaceae</taxon>
        <taxon>Rhizoctonia</taxon>
    </lineage>
</organism>
<dbReference type="Proteomes" id="UP000663843">
    <property type="component" value="Unassembled WGS sequence"/>
</dbReference>
<dbReference type="EMBL" id="CAJMWT010006762">
    <property type="protein sequence ID" value="CAE6519806.1"/>
    <property type="molecule type" value="Genomic_DNA"/>
</dbReference>
<reference evidence="1" key="1">
    <citation type="submission" date="2021-01" db="EMBL/GenBank/DDBJ databases">
        <authorList>
            <person name="Kaushik A."/>
        </authorList>
    </citation>
    <scope>NUCLEOTIDE SEQUENCE</scope>
    <source>
        <strain evidence="1">AG2-2IIIB</strain>
    </source>
</reference>
<proteinExistence type="predicted"/>
<accession>A0A8H3DC13</accession>